<sequence length="675" mass="80482">MSFRFQTQTNENDCGVAVSSMLINFYCKKNYTLEEVRYVNNISNEMLSMYDIENILLNYGIEFTSYSCSFEELLTLDFNKPILLNILNAKKEEHFILCLKKSKDKFLVADPVNKDIKWESIEHIKKHYQGYIGISKLVKKIIFKNKKLVNWFTYLSNYKVFIYFTLFLSLIINFFIILNSNFLKKFISEININDIEYKNKFFLVFIFFSTVEIIVTFILKVFINKLKNRLRRNIFQDYRDKLMSLSIEKFHSNKKEVWLKKISYINDIVDFVVDFTITLPIEFLLFLLTLIILINISPVILILMLIDNFFIIIVSIFFTTLLKDKYIRFEQRSIKFSKKVREFVDSFEEIKYKGIKKKFQKDLNLDSIDLYNSSDELIELKTKISVINNFINTFFYYLIFYTSYLLILKNNFSVTELLFYTSISIHINSFFNNLNAFACNMQNYRIASSNLFFLFEDVFKSKSSTFIEKVDKIEFINIYKYISSKKCINNFNYSFKGNTFVYGRSGSGKTSILKLISGHLESYEGKILINDKDFQEININDYQNKIMYLGQYDYIFDGTVWANIQQFKNKIDMNIFKTFNFFEILKNNCIDINKEIYDNGNNLSKGQRQIINFISLFFTNKDVYLIDEPLSNVEKDTAYYLFKTFYEYKKKSLIIMCDHDLTYKNFFPNRVEVSS</sequence>
<dbReference type="Pfam" id="PF00664">
    <property type="entry name" value="ABC_membrane"/>
    <property type="match status" value="1"/>
</dbReference>
<accession>A0A222ENH5</accession>
<comment type="similarity">
    <text evidence="2">Belongs to the ABC transporter superfamily.</text>
</comment>
<keyword evidence="8" id="KW-0080">Bacteriocin transport</keyword>
<dbReference type="Pfam" id="PF00005">
    <property type="entry name" value="ABC_tran"/>
    <property type="match status" value="1"/>
</dbReference>
<dbReference type="Pfam" id="PF03412">
    <property type="entry name" value="Peptidase_C39"/>
    <property type="match status" value="1"/>
</dbReference>
<evidence type="ECO:0000259" key="12">
    <source>
        <dbReference type="PROSITE" id="PS50990"/>
    </source>
</evidence>
<dbReference type="InterPro" id="IPR036640">
    <property type="entry name" value="ABC1_TM_sf"/>
</dbReference>
<name>A0A222ENH5_9MOLU</name>
<dbReference type="GO" id="GO:0043213">
    <property type="term" value="P:bacteriocin transport"/>
    <property type="evidence" value="ECO:0007669"/>
    <property type="project" value="UniProtKB-KW"/>
</dbReference>
<comment type="subcellular location">
    <subcellularLocation>
        <location evidence="1">Cell membrane</location>
        <topology evidence="1">Multi-pass membrane protein</topology>
    </subcellularLocation>
</comment>
<keyword evidence="5" id="KW-0653">Protein transport</keyword>
<dbReference type="InterPro" id="IPR003439">
    <property type="entry name" value="ABC_transporter-like_ATP-bd"/>
</dbReference>
<dbReference type="AlphaFoldDB" id="A0A222ENH5"/>
<evidence type="ECO:0000256" key="5">
    <source>
        <dbReference type="ARBA" id="ARBA00022927"/>
    </source>
</evidence>
<keyword evidence="6 9" id="KW-1133">Transmembrane helix</keyword>
<feature type="transmembrane region" description="Helical" evidence="9">
    <location>
        <begin position="202"/>
        <end position="223"/>
    </location>
</feature>
<dbReference type="Gene3D" id="1.20.1560.10">
    <property type="entry name" value="ABC transporter type 1, transmembrane domain"/>
    <property type="match status" value="1"/>
</dbReference>
<dbReference type="Gene3D" id="3.40.50.300">
    <property type="entry name" value="P-loop containing nucleotide triphosphate hydrolases"/>
    <property type="match status" value="1"/>
</dbReference>
<evidence type="ECO:0000313" key="13">
    <source>
        <dbReference type="EMBL" id="ASP28042.1"/>
    </source>
</evidence>
<proteinExistence type="inferred from homology"/>
<keyword evidence="4" id="KW-0378">Hydrolase</keyword>
<dbReference type="SUPFAM" id="SSF52540">
    <property type="entry name" value="P-loop containing nucleoside triphosphate hydrolases"/>
    <property type="match status" value="1"/>
</dbReference>
<dbReference type="GO" id="GO:0006508">
    <property type="term" value="P:proteolysis"/>
    <property type="evidence" value="ECO:0007669"/>
    <property type="project" value="InterPro"/>
</dbReference>
<dbReference type="Gene3D" id="3.90.70.10">
    <property type="entry name" value="Cysteine proteinases"/>
    <property type="match status" value="1"/>
</dbReference>
<protein>
    <recommendedName>
        <fullName evidence="15">Bacteriocin ABC transporter</fullName>
    </recommendedName>
</protein>
<gene>
    <name evidence="13" type="ORF">SCORR_v1c02680</name>
</gene>
<dbReference type="InterPro" id="IPR005074">
    <property type="entry name" value="Peptidase_C39"/>
</dbReference>
<keyword evidence="7 9" id="KW-0472">Membrane</keyword>
<evidence type="ECO:0000256" key="8">
    <source>
        <dbReference type="ARBA" id="ARBA00043264"/>
    </source>
</evidence>
<dbReference type="GO" id="GO:0140359">
    <property type="term" value="F:ABC-type transporter activity"/>
    <property type="evidence" value="ECO:0007669"/>
    <property type="project" value="InterPro"/>
</dbReference>
<dbReference type="GO" id="GO:0034040">
    <property type="term" value="F:ATPase-coupled lipid transmembrane transporter activity"/>
    <property type="evidence" value="ECO:0007669"/>
    <property type="project" value="TreeGrafter"/>
</dbReference>
<organism evidence="13 14">
    <name type="scientific">Spiroplasma corruscae</name>
    <dbReference type="NCBI Taxonomy" id="216934"/>
    <lineage>
        <taxon>Bacteria</taxon>
        <taxon>Bacillati</taxon>
        <taxon>Mycoplasmatota</taxon>
        <taxon>Mollicutes</taxon>
        <taxon>Entomoplasmatales</taxon>
        <taxon>Spiroplasmataceae</taxon>
        <taxon>Spiroplasma</taxon>
    </lineage>
</organism>
<feature type="transmembrane region" description="Helical" evidence="9">
    <location>
        <begin position="268"/>
        <end position="294"/>
    </location>
</feature>
<evidence type="ECO:0000256" key="7">
    <source>
        <dbReference type="ARBA" id="ARBA00023136"/>
    </source>
</evidence>
<dbReference type="RefSeq" id="WP_094048418.1">
    <property type="nucleotide sequence ID" value="NZ_CP022535.1"/>
</dbReference>
<dbReference type="InterPro" id="IPR039421">
    <property type="entry name" value="Type_1_exporter"/>
</dbReference>
<reference evidence="13 14" key="1">
    <citation type="submission" date="2017-07" db="EMBL/GenBank/DDBJ databases">
        <title>Complete genome sequence of Spiroplasma corruscae EC-1 (DSM 19793).</title>
        <authorList>
            <person name="Tsai Y.-M."/>
            <person name="Lo W.-S."/>
            <person name="Kuo C.-H."/>
        </authorList>
    </citation>
    <scope>NUCLEOTIDE SEQUENCE [LARGE SCALE GENOMIC DNA]</scope>
    <source>
        <strain evidence="13 14">EC-1</strain>
    </source>
</reference>
<keyword evidence="14" id="KW-1185">Reference proteome</keyword>
<evidence type="ECO:0000256" key="1">
    <source>
        <dbReference type="ARBA" id="ARBA00004651"/>
    </source>
</evidence>
<feature type="transmembrane region" description="Helical" evidence="9">
    <location>
        <begin position="160"/>
        <end position="182"/>
    </location>
</feature>
<keyword evidence="4" id="KW-0788">Thiol protease</keyword>
<dbReference type="PROSITE" id="PS50929">
    <property type="entry name" value="ABC_TM1F"/>
    <property type="match status" value="1"/>
</dbReference>
<keyword evidence="3 9" id="KW-0812">Transmembrane</keyword>
<evidence type="ECO:0000256" key="4">
    <source>
        <dbReference type="ARBA" id="ARBA00022807"/>
    </source>
</evidence>
<evidence type="ECO:0000259" key="10">
    <source>
        <dbReference type="PROSITE" id="PS50893"/>
    </source>
</evidence>
<dbReference type="KEGG" id="scou:SCORR_v1c02680"/>
<feature type="transmembrane region" description="Helical" evidence="9">
    <location>
        <begin position="300"/>
        <end position="322"/>
    </location>
</feature>
<evidence type="ECO:0000259" key="11">
    <source>
        <dbReference type="PROSITE" id="PS50929"/>
    </source>
</evidence>
<dbReference type="GO" id="GO:0016887">
    <property type="term" value="F:ATP hydrolysis activity"/>
    <property type="evidence" value="ECO:0007669"/>
    <property type="project" value="InterPro"/>
</dbReference>
<dbReference type="Proteomes" id="UP000203229">
    <property type="component" value="Chromosome"/>
</dbReference>
<dbReference type="PANTHER" id="PTHR24221:SF654">
    <property type="entry name" value="ATP-BINDING CASSETTE SUB-FAMILY B MEMBER 6"/>
    <property type="match status" value="1"/>
</dbReference>
<evidence type="ECO:0000256" key="6">
    <source>
        <dbReference type="ARBA" id="ARBA00022989"/>
    </source>
</evidence>
<dbReference type="InterPro" id="IPR027417">
    <property type="entry name" value="P-loop_NTPase"/>
</dbReference>
<evidence type="ECO:0000256" key="2">
    <source>
        <dbReference type="ARBA" id="ARBA00005417"/>
    </source>
</evidence>
<keyword evidence="4" id="KW-0645">Protease</keyword>
<dbReference type="InterPro" id="IPR011527">
    <property type="entry name" value="ABC1_TM_dom"/>
</dbReference>
<dbReference type="GO" id="GO:0015031">
    <property type="term" value="P:protein transport"/>
    <property type="evidence" value="ECO:0007669"/>
    <property type="project" value="UniProtKB-KW"/>
</dbReference>
<feature type="domain" description="ABC transmembrane type-1" evidence="11">
    <location>
        <begin position="164"/>
        <end position="443"/>
    </location>
</feature>
<dbReference type="OrthoDB" id="403954at2"/>
<feature type="transmembrane region" description="Helical" evidence="9">
    <location>
        <begin position="386"/>
        <end position="407"/>
    </location>
</feature>
<evidence type="ECO:0000256" key="3">
    <source>
        <dbReference type="ARBA" id="ARBA00022692"/>
    </source>
</evidence>
<dbReference type="GO" id="GO:0005886">
    <property type="term" value="C:plasma membrane"/>
    <property type="evidence" value="ECO:0007669"/>
    <property type="project" value="UniProtKB-SubCell"/>
</dbReference>
<evidence type="ECO:0000256" key="9">
    <source>
        <dbReference type="SAM" id="Phobius"/>
    </source>
</evidence>
<feature type="domain" description="Peptidase C39" evidence="12">
    <location>
        <begin position="8"/>
        <end position="135"/>
    </location>
</feature>
<dbReference type="GO" id="GO:0005524">
    <property type="term" value="F:ATP binding"/>
    <property type="evidence" value="ECO:0007669"/>
    <property type="project" value="InterPro"/>
</dbReference>
<dbReference type="GO" id="GO:0008234">
    <property type="term" value="F:cysteine-type peptidase activity"/>
    <property type="evidence" value="ECO:0007669"/>
    <property type="project" value="UniProtKB-KW"/>
</dbReference>
<feature type="domain" description="ABC transporter" evidence="10">
    <location>
        <begin position="473"/>
        <end position="675"/>
    </location>
</feature>
<evidence type="ECO:0008006" key="15">
    <source>
        <dbReference type="Google" id="ProtNLM"/>
    </source>
</evidence>
<dbReference type="EMBL" id="CP022535">
    <property type="protein sequence ID" value="ASP28042.1"/>
    <property type="molecule type" value="Genomic_DNA"/>
</dbReference>
<keyword evidence="5" id="KW-0813">Transport</keyword>
<dbReference type="PANTHER" id="PTHR24221">
    <property type="entry name" value="ATP-BINDING CASSETTE SUB-FAMILY B"/>
    <property type="match status" value="1"/>
</dbReference>
<evidence type="ECO:0000313" key="14">
    <source>
        <dbReference type="Proteomes" id="UP000203229"/>
    </source>
</evidence>
<dbReference type="PROSITE" id="PS50893">
    <property type="entry name" value="ABC_TRANSPORTER_2"/>
    <property type="match status" value="1"/>
</dbReference>
<dbReference type="PROSITE" id="PS50990">
    <property type="entry name" value="PEPTIDASE_C39"/>
    <property type="match status" value="1"/>
</dbReference>
<dbReference type="SUPFAM" id="SSF90123">
    <property type="entry name" value="ABC transporter transmembrane region"/>
    <property type="match status" value="1"/>
</dbReference>